<dbReference type="GO" id="GO:0005634">
    <property type="term" value="C:nucleus"/>
    <property type="evidence" value="ECO:0007669"/>
    <property type="project" value="TreeGrafter"/>
</dbReference>
<evidence type="ECO:0000313" key="2">
    <source>
        <dbReference type="Proteomes" id="UP001283341"/>
    </source>
</evidence>
<dbReference type="EMBL" id="JAUEDM010000004">
    <property type="protein sequence ID" value="KAK3319101.1"/>
    <property type="molecule type" value="Genomic_DNA"/>
</dbReference>
<dbReference type="Proteomes" id="UP001283341">
    <property type="component" value="Unassembled WGS sequence"/>
</dbReference>
<dbReference type="CDD" id="cd10527">
    <property type="entry name" value="SET_LSMT"/>
    <property type="match status" value="1"/>
</dbReference>
<dbReference type="InterPro" id="IPR050600">
    <property type="entry name" value="SETD3_SETD6_MTase"/>
</dbReference>
<reference evidence="1" key="1">
    <citation type="journal article" date="2023" name="Mol. Phylogenet. Evol.">
        <title>Genome-scale phylogeny and comparative genomics of the fungal order Sordariales.</title>
        <authorList>
            <person name="Hensen N."/>
            <person name="Bonometti L."/>
            <person name="Westerberg I."/>
            <person name="Brannstrom I.O."/>
            <person name="Guillou S."/>
            <person name="Cros-Aarteil S."/>
            <person name="Calhoun S."/>
            <person name="Haridas S."/>
            <person name="Kuo A."/>
            <person name="Mondo S."/>
            <person name="Pangilinan J."/>
            <person name="Riley R."/>
            <person name="LaButti K."/>
            <person name="Andreopoulos B."/>
            <person name="Lipzen A."/>
            <person name="Chen C."/>
            <person name="Yan M."/>
            <person name="Daum C."/>
            <person name="Ng V."/>
            <person name="Clum A."/>
            <person name="Steindorff A."/>
            <person name="Ohm R.A."/>
            <person name="Martin F."/>
            <person name="Silar P."/>
            <person name="Natvig D.O."/>
            <person name="Lalanne C."/>
            <person name="Gautier V."/>
            <person name="Ament-Velasquez S.L."/>
            <person name="Kruys A."/>
            <person name="Hutchinson M.I."/>
            <person name="Powell A.J."/>
            <person name="Barry K."/>
            <person name="Miller A.N."/>
            <person name="Grigoriev I.V."/>
            <person name="Debuchy R."/>
            <person name="Gladieux P."/>
            <person name="Hiltunen Thoren M."/>
            <person name="Johannesson H."/>
        </authorList>
    </citation>
    <scope>NUCLEOTIDE SEQUENCE</scope>
    <source>
        <strain evidence="1">CBS 118394</strain>
    </source>
</reference>
<keyword evidence="2" id="KW-1185">Reference proteome</keyword>
<accession>A0AAE0I7J6</accession>
<gene>
    <name evidence="1" type="ORF">B0H66DRAFT_517615</name>
</gene>
<dbReference type="AlphaFoldDB" id="A0AAE0I7J6"/>
<name>A0AAE0I7J6_9PEZI</name>
<comment type="caution">
    <text evidence="1">The sequence shown here is derived from an EMBL/GenBank/DDBJ whole genome shotgun (WGS) entry which is preliminary data.</text>
</comment>
<dbReference type="GO" id="GO:0016279">
    <property type="term" value="F:protein-lysine N-methyltransferase activity"/>
    <property type="evidence" value="ECO:0007669"/>
    <property type="project" value="TreeGrafter"/>
</dbReference>
<dbReference type="SUPFAM" id="SSF82199">
    <property type="entry name" value="SET domain"/>
    <property type="match status" value="1"/>
</dbReference>
<protein>
    <recommendedName>
        <fullName evidence="3">SET domain-containing protein</fullName>
    </recommendedName>
</protein>
<reference evidence="1" key="2">
    <citation type="submission" date="2023-06" db="EMBL/GenBank/DDBJ databases">
        <authorList>
            <consortium name="Lawrence Berkeley National Laboratory"/>
            <person name="Haridas S."/>
            <person name="Hensen N."/>
            <person name="Bonometti L."/>
            <person name="Westerberg I."/>
            <person name="Brannstrom I.O."/>
            <person name="Guillou S."/>
            <person name="Cros-Aarteil S."/>
            <person name="Calhoun S."/>
            <person name="Kuo A."/>
            <person name="Mondo S."/>
            <person name="Pangilinan J."/>
            <person name="Riley R."/>
            <person name="Labutti K."/>
            <person name="Andreopoulos B."/>
            <person name="Lipzen A."/>
            <person name="Chen C."/>
            <person name="Yanf M."/>
            <person name="Daum C."/>
            <person name="Ng V."/>
            <person name="Clum A."/>
            <person name="Steindorff A."/>
            <person name="Ohm R."/>
            <person name="Martin F."/>
            <person name="Silar P."/>
            <person name="Natvig D."/>
            <person name="Lalanne C."/>
            <person name="Gautier V."/>
            <person name="Ament-Velasquez S.L."/>
            <person name="Kruys A."/>
            <person name="Hutchinson M.I."/>
            <person name="Powell A.J."/>
            <person name="Barry K."/>
            <person name="Miller A.N."/>
            <person name="Grigoriev I.V."/>
            <person name="Debuchy R."/>
            <person name="Gladieux P."/>
            <person name="Thoren M.H."/>
            <person name="Johannesson H."/>
        </authorList>
    </citation>
    <scope>NUCLEOTIDE SEQUENCE</scope>
    <source>
        <strain evidence="1">CBS 118394</strain>
    </source>
</reference>
<evidence type="ECO:0000313" key="1">
    <source>
        <dbReference type="EMBL" id="KAK3319101.1"/>
    </source>
</evidence>
<dbReference type="InterPro" id="IPR046341">
    <property type="entry name" value="SET_dom_sf"/>
</dbReference>
<proteinExistence type="predicted"/>
<evidence type="ECO:0008006" key="3">
    <source>
        <dbReference type="Google" id="ProtNLM"/>
    </source>
</evidence>
<organism evidence="1 2">
    <name type="scientific">Apodospora peruviana</name>
    <dbReference type="NCBI Taxonomy" id="516989"/>
    <lineage>
        <taxon>Eukaryota</taxon>
        <taxon>Fungi</taxon>
        <taxon>Dikarya</taxon>
        <taxon>Ascomycota</taxon>
        <taxon>Pezizomycotina</taxon>
        <taxon>Sordariomycetes</taxon>
        <taxon>Sordariomycetidae</taxon>
        <taxon>Sordariales</taxon>
        <taxon>Lasiosphaeriaceae</taxon>
        <taxon>Apodospora</taxon>
    </lineage>
</organism>
<dbReference type="PANTHER" id="PTHR13271:SF76">
    <property type="entry name" value="SET DOMAIN-CONTAINING PROTEIN 8"/>
    <property type="match status" value="1"/>
</dbReference>
<dbReference type="Gene3D" id="3.90.1410.10">
    <property type="entry name" value="set domain protein methyltransferase, domain 1"/>
    <property type="match status" value="1"/>
</dbReference>
<dbReference type="PANTHER" id="PTHR13271">
    <property type="entry name" value="UNCHARACTERIZED PUTATIVE METHYLTRANSFERASE"/>
    <property type="match status" value="1"/>
</dbReference>
<sequence length="525" mass="59573">MTKVEFPLEHLPAWCSRHGVSLNEDYRVEAANVQGKGNGLVVVTEKEGLHVSPADGRRRGEAAATATTSPLPLLRIPADIIVSKWRVERYAAQNPRFGQLLATLPEHVLSDERQLALLFMLFQVILIRSTPPSDKVNNQHSAPRPAIEAAWIEYMRIQQPDVPVPTMWSDAERALLKGTSLESATETEMELLRREFALIQAAAYQTGILNWRETLLNPSVITVRDWFWVDALFRSRAFDLPRSGDSLIPYLDLVNHSRLIDTAYWQQDKKSKSVSLLLRNNTSVDGGDEITINYSSDYTAAEMLFNYGFIDDDFEITDQRLVLPLDALMGREFSTSLPRPESLDGKLHFLNARPMLELWFDKDKEVPRWSSPFAYLLGAHEDDGLTLSAEQHQGKDRWRAFWRELEITDRIDILPMLIEQGVNSTGWNARRSARDVKFRVLATLVSVVERQLRILAEAERELMPGNNKPAAANVRPAVLQGVARLRSIERDILERSARALEQLKRPLIPRMSDEAGKLNYCMGGL</sequence>